<evidence type="ECO:0000313" key="3">
    <source>
        <dbReference type="Proteomes" id="UP000834106"/>
    </source>
</evidence>
<reference evidence="2" key="1">
    <citation type="submission" date="2023-05" db="EMBL/GenBank/DDBJ databases">
        <authorList>
            <person name="Huff M."/>
        </authorList>
    </citation>
    <scope>NUCLEOTIDE SEQUENCE</scope>
</reference>
<keyword evidence="3" id="KW-1185">Reference proteome</keyword>
<protein>
    <recommendedName>
        <fullName evidence="4">F-box protein</fullName>
    </recommendedName>
</protein>
<feature type="compositionally biased region" description="Basic and acidic residues" evidence="1">
    <location>
        <begin position="90"/>
        <end position="105"/>
    </location>
</feature>
<organism evidence="2 3">
    <name type="scientific">Fraxinus pennsylvanica</name>
    <dbReference type="NCBI Taxonomy" id="56036"/>
    <lineage>
        <taxon>Eukaryota</taxon>
        <taxon>Viridiplantae</taxon>
        <taxon>Streptophyta</taxon>
        <taxon>Embryophyta</taxon>
        <taxon>Tracheophyta</taxon>
        <taxon>Spermatophyta</taxon>
        <taxon>Magnoliopsida</taxon>
        <taxon>eudicotyledons</taxon>
        <taxon>Gunneridae</taxon>
        <taxon>Pentapetalae</taxon>
        <taxon>asterids</taxon>
        <taxon>lamiids</taxon>
        <taxon>Lamiales</taxon>
        <taxon>Oleaceae</taxon>
        <taxon>Oleeae</taxon>
        <taxon>Fraxinus</taxon>
    </lineage>
</organism>
<gene>
    <name evidence="2" type="ORF">FPE_LOCUS30024</name>
</gene>
<evidence type="ECO:0000313" key="2">
    <source>
        <dbReference type="EMBL" id="CAI9782594.1"/>
    </source>
</evidence>
<dbReference type="EMBL" id="OU503054">
    <property type="protein sequence ID" value="CAI9782594.1"/>
    <property type="molecule type" value="Genomic_DNA"/>
</dbReference>
<evidence type="ECO:0008006" key="4">
    <source>
        <dbReference type="Google" id="ProtNLM"/>
    </source>
</evidence>
<proteinExistence type="predicted"/>
<evidence type="ECO:0000256" key="1">
    <source>
        <dbReference type="SAM" id="MobiDB-lite"/>
    </source>
</evidence>
<dbReference type="Proteomes" id="UP000834106">
    <property type="component" value="Chromosome 19"/>
</dbReference>
<sequence>MREYGVAESWTRLVDIILGGGWGKILCTNESNALMVTGFGELVLFTGQGRVALPIQGSKDSFHVENYAESLFFLNHKVGAVVGNDGVDDTASHEGGEAEVKQRHDRPPVKFIYSRRSRKN</sequence>
<dbReference type="AlphaFoldDB" id="A0AAD2A6H8"/>
<feature type="region of interest" description="Disordered" evidence="1">
    <location>
        <begin position="85"/>
        <end position="105"/>
    </location>
</feature>
<name>A0AAD2A6H8_9LAMI</name>
<accession>A0AAD2A6H8</accession>